<evidence type="ECO:0000259" key="7">
    <source>
        <dbReference type="PROSITE" id="PS51471"/>
    </source>
</evidence>
<dbReference type="InterPro" id="IPR044861">
    <property type="entry name" value="IPNS-like_FE2OG_OXY"/>
</dbReference>
<comment type="caution">
    <text evidence="8">The sequence shown here is derived from an EMBL/GenBank/DDBJ whole genome shotgun (WGS) entry which is preliminary data.</text>
</comment>
<dbReference type="SUPFAM" id="SSF51197">
    <property type="entry name" value="Clavaminate synthase-like"/>
    <property type="match status" value="3"/>
</dbReference>
<evidence type="ECO:0000256" key="2">
    <source>
        <dbReference type="ARBA" id="ARBA00022723"/>
    </source>
</evidence>
<name>A0AA88U8U0_9ASTE</name>
<dbReference type="GO" id="GO:0051213">
    <property type="term" value="F:dioxygenase activity"/>
    <property type="evidence" value="ECO:0007669"/>
    <property type="project" value="UniProtKB-ARBA"/>
</dbReference>
<protein>
    <recommendedName>
        <fullName evidence="7">Fe2OG dioxygenase domain-containing protein</fullName>
    </recommendedName>
</protein>
<feature type="domain" description="Fe2OG dioxygenase" evidence="7">
    <location>
        <begin position="177"/>
        <end position="346"/>
    </location>
</feature>
<keyword evidence="2" id="KW-0479">Metal-binding</keyword>
<keyword evidence="4" id="KW-0560">Oxidoreductase</keyword>
<dbReference type="PANTHER" id="PTHR10209">
    <property type="entry name" value="OXIDOREDUCTASE, 2OG-FE II OXYGENASE FAMILY PROTEIN"/>
    <property type="match status" value="1"/>
</dbReference>
<feature type="region of interest" description="Disordered" evidence="6">
    <location>
        <begin position="648"/>
        <end position="668"/>
    </location>
</feature>
<keyword evidence="9" id="KW-1185">Reference proteome</keyword>
<dbReference type="GO" id="GO:0016705">
    <property type="term" value="F:oxidoreductase activity, acting on paired donors, with incorporation or reduction of molecular oxygen"/>
    <property type="evidence" value="ECO:0007669"/>
    <property type="project" value="UniProtKB-ARBA"/>
</dbReference>
<accession>A0AA88U8U0</accession>
<evidence type="ECO:0000256" key="4">
    <source>
        <dbReference type="ARBA" id="ARBA00023002"/>
    </source>
</evidence>
<dbReference type="Proteomes" id="UP001187471">
    <property type="component" value="Unassembled WGS sequence"/>
</dbReference>
<evidence type="ECO:0000313" key="8">
    <source>
        <dbReference type="EMBL" id="KAK2972991.1"/>
    </source>
</evidence>
<dbReference type="EMBL" id="JAVXUO010002474">
    <property type="protein sequence ID" value="KAK2972991.1"/>
    <property type="molecule type" value="Genomic_DNA"/>
</dbReference>
<proteinExistence type="inferred from homology"/>
<evidence type="ECO:0000256" key="5">
    <source>
        <dbReference type="ARBA" id="ARBA00023004"/>
    </source>
</evidence>
<dbReference type="GO" id="GO:0046872">
    <property type="term" value="F:metal ion binding"/>
    <property type="evidence" value="ECO:0007669"/>
    <property type="project" value="UniProtKB-KW"/>
</dbReference>
<dbReference type="InterPro" id="IPR027443">
    <property type="entry name" value="IPNS-like_sf"/>
</dbReference>
<keyword evidence="5" id="KW-0408">Iron</keyword>
<evidence type="ECO:0000256" key="3">
    <source>
        <dbReference type="ARBA" id="ARBA00022896"/>
    </source>
</evidence>
<evidence type="ECO:0000313" key="9">
    <source>
        <dbReference type="Proteomes" id="UP001187471"/>
    </source>
</evidence>
<reference evidence="8" key="1">
    <citation type="submission" date="2022-12" db="EMBL/GenBank/DDBJ databases">
        <title>Draft genome assemblies for two species of Escallonia (Escalloniales).</title>
        <authorList>
            <person name="Chanderbali A."/>
            <person name="Dervinis C."/>
            <person name="Anghel I."/>
            <person name="Soltis D."/>
            <person name="Soltis P."/>
            <person name="Zapata F."/>
        </authorList>
    </citation>
    <scope>NUCLEOTIDE SEQUENCE</scope>
    <source>
        <strain evidence="8">UCBG92.1500</strain>
        <tissue evidence="8">Leaf</tissue>
    </source>
</reference>
<dbReference type="InterPro" id="IPR005123">
    <property type="entry name" value="Oxoglu/Fe-dep_dioxygenase_dom"/>
</dbReference>
<organism evidence="8 9">
    <name type="scientific">Escallonia rubra</name>
    <dbReference type="NCBI Taxonomy" id="112253"/>
    <lineage>
        <taxon>Eukaryota</taxon>
        <taxon>Viridiplantae</taxon>
        <taxon>Streptophyta</taxon>
        <taxon>Embryophyta</taxon>
        <taxon>Tracheophyta</taxon>
        <taxon>Spermatophyta</taxon>
        <taxon>Magnoliopsida</taxon>
        <taxon>eudicotyledons</taxon>
        <taxon>Gunneridae</taxon>
        <taxon>Pentapetalae</taxon>
        <taxon>asterids</taxon>
        <taxon>campanulids</taxon>
        <taxon>Escalloniales</taxon>
        <taxon>Escalloniaceae</taxon>
        <taxon>Escallonia</taxon>
    </lineage>
</organism>
<feature type="domain" description="Fe2OG dioxygenase" evidence="7">
    <location>
        <begin position="463"/>
        <end position="711"/>
    </location>
</feature>
<comment type="similarity">
    <text evidence="1">Belongs to the iron/ascorbate-dependent oxidoreductase family.</text>
</comment>
<gene>
    <name evidence="8" type="ORF">RJ640_022048</name>
</gene>
<dbReference type="PROSITE" id="PS51471">
    <property type="entry name" value="FE2OG_OXY"/>
    <property type="match status" value="2"/>
</dbReference>
<sequence length="762" mass="85123">MVATSATAVPPLFPSSYDRASELQAFDDTKAGVKGLVDAGVQKIPQIFVRPPESLDGVKPDTGRSEFRVPVVDLGDETHHREIVEKVRRASETCGFFQVVNHGIPVEVMEEMLQGLRRFYGQDAEVKKQYYTRDVTRKVVDIQIEYSDQVMKLGFSLFGLLSEALGLKPSHLTDMECANGLLFLGHCYPACPEPELTLGASKHTDDGFLTVLLQDRIGGLQIFHQNQWIDVPPVPGALVINIGDLLQAKRKTMAATETSYDRASELKAFDDTKTGVKGLVDAGISQVPRIFIQPLDQSEEPSEASRRKFSFPTIDLAGIRKDPVLHKEIVEKVREASETWGFFQVVNHGIATSVLDEMTDGARRFFEQDDEVKKQWYTRDNTKPVVYNSNFDLYSAPAANWRDTFYCSMAPKHPIAEELPETCREILMAYSKQVRELGSSLFELLAEGLGLEPDHLKNMDCNEGLAVLCHYYPECPQPELTWGTSKHADNAFITVLLQDQVGGLQILHENQWVDVPPLPGALVVNIGDYLQAKTVSLFPSSLDLSDHPEVIVKIDDSDQSTSKKSDNSCSGSNIRRESSYEFWKDGENGGGGGFNFPPAAAAEDPSSRLISQFLSRQRDSGGEMSLDVDLEMDEIDQVKVSFEPDIVEKRRKDSSSDDEMDEVRPQQYHTRRRSSNISFLISNDKYISAEHRVLANHIGPRISVACFFTTGVLPTSKLYAPIKELLSEDKLPNYRAITLKEYVEHYVAKGLDGTSALSHFRI</sequence>
<dbReference type="Pfam" id="PF03171">
    <property type="entry name" value="2OG-FeII_Oxy"/>
    <property type="match status" value="2"/>
</dbReference>
<dbReference type="Pfam" id="PF14226">
    <property type="entry name" value="DIOX_N"/>
    <property type="match status" value="2"/>
</dbReference>
<evidence type="ECO:0000256" key="1">
    <source>
        <dbReference type="ARBA" id="ARBA00008056"/>
    </source>
</evidence>
<dbReference type="InterPro" id="IPR026992">
    <property type="entry name" value="DIOX_N"/>
</dbReference>
<dbReference type="Gene3D" id="2.60.120.330">
    <property type="entry name" value="B-lactam Antibiotic, Isopenicillin N Synthase, Chain"/>
    <property type="match status" value="3"/>
</dbReference>
<dbReference type="FunFam" id="2.60.120.330:FF:000005">
    <property type="entry name" value="1-aminocyclopropane-1-carboxylate oxidase homolog 1"/>
    <property type="match status" value="1"/>
</dbReference>
<keyword evidence="3" id="KW-0847">Vitamin C</keyword>
<dbReference type="GO" id="GO:0031418">
    <property type="term" value="F:L-ascorbic acid binding"/>
    <property type="evidence" value="ECO:0007669"/>
    <property type="project" value="UniProtKB-KW"/>
</dbReference>
<dbReference type="PANTHER" id="PTHR10209:SF791">
    <property type="entry name" value="1-AMINOCYCLOPROPANE-1-CARBOXYLATE OXIDASE HOMOLOG 1"/>
    <property type="match status" value="1"/>
</dbReference>
<evidence type="ECO:0000256" key="6">
    <source>
        <dbReference type="SAM" id="MobiDB-lite"/>
    </source>
</evidence>
<dbReference type="AlphaFoldDB" id="A0AA88U8U0"/>